<sequence>MGVGTIRCGGALGVVSGLAVLPGLFVGSPEIPDENGEVREYIDDGLAYLEVLGGMGLLRLLTGLAFLGVLIAVLRSVTGATGAVYAALAGGLLYLTLASAGIAAEAAVPTAVAQFDDLSIARVAEPMMGLALWLYNFAQAGAAVLIFGVAYVIWRTGVLPKASAALAVLGVPTLLSPWIGVASAYTTVAWFVLTGLVMLILPPVVRVANGPA</sequence>
<name>A0A5N5VDX5_MYCPH</name>
<reference evidence="2 3" key="1">
    <citation type="submission" date="2012-10" db="EMBL/GenBank/DDBJ databases">
        <title>The draft sequence of the Mycobacterium pheli genome.</title>
        <authorList>
            <person name="Pettersson B.M.F."/>
            <person name="Das S."/>
            <person name="Dasgupta S."/>
            <person name="Bhattacharya A."/>
            <person name="Kirsebom L.A."/>
        </authorList>
    </citation>
    <scope>NUCLEOTIDE SEQUENCE [LARGE SCALE GENOMIC DNA]</scope>
    <source>
        <strain evidence="2 3">CCUG 21000</strain>
    </source>
</reference>
<feature type="transmembrane region" description="Helical" evidence="1">
    <location>
        <begin position="132"/>
        <end position="152"/>
    </location>
</feature>
<feature type="transmembrane region" description="Helical" evidence="1">
    <location>
        <begin position="164"/>
        <end position="182"/>
    </location>
</feature>
<proteinExistence type="predicted"/>
<evidence type="ECO:0000313" key="3">
    <source>
        <dbReference type="Proteomes" id="UP000325690"/>
    </source>
</evidence>
<dbReference type="AlphaFoldDB" id="A0A5N5VDX5"/>
<dbReference type="EMBL" id="ANBP01000004">
    <property type="protein sequence ID" value="KAB7758820.1"/>
    <property type="molecule type" value="Genomic_DNA"/>
</dbReference>
<evidence type="ECO:0000256" key="1">
    <source>
        <dbReference type="SAM" id="Phobius"/>
    </source>
</evidence>
<protein>
    <submittedName>
        <fullName evidence="2">Membrane protein</fullName>
    </submittedName>
</protein>
<keyword evidence="1" id="KW-0812">Transmembrane</keyword>
<dbReference type="GeneID" id="74303294"/>
<gene>
    <name evidence="2" type="ORF">MPHL21000_05345</name>
</gene>
<keyword evidence="1" id="KW-1133">Transmembrane helix</keyword>
<comment type="caution">
    <text evidence="2">The sequence shown here is derived from an EMBL/GenBank/DDBJ whole genome shotgun (WGS) entry which is preliminary data.</text>
</comment>
<keyword evidence="1" id="KW-0472">Membrane</keyword>
<evidence type="ECO:0000313" key="2">
    <source>
        <dbReference type="EMBL" id="KAB7758820.1"/>
    </source>
</evidence>
<keyword evidence="3" id="KW-1185">Reference proteome</keyword>
<feature type="transmembrane region" description="Helical" evidence="1">
    <location>
        <begin position="86"/>
        <end position="112"/>
    </location>
</feature>
<dbReference type="RefSeq" id="WP_061482693.1">
    <property type="nucleotide sequence ID" value="NZ_ANBO01000005.1"/>
</dbReference>
<feature type="transmembrane region" description="Helical" evidence="1">
    <location>
        <begin position="51"/>
        <end position="74"/>
    </location>
</feature>
<feature type="transmembrane region" description="Helical" evidence="1">
    <location>
        <begin position="188"/>
        <end position="208"/>
    </location>
</feature>
<dbReference type="Proteomes" id="UP000325690">
    <property type="component" value="Unassembled WGS sequence"/>
</dbReference>
<accession>A0A5N5VDX5</accession>
<organism evidence="2 3">
    <name type="scientific">Mycolicibacterium phlei DSM 43239 = CCUG 21000</name>
    <dbReference type="NCBI Taxonomy" id="1226750"/>
    <lineage>
        <taxon>Bacteria</taxon>
        <taxon>Bacillati</taxon>
        <taxon>Actinomycetota</taxon>
        <taxon>Actinomycetes</taxon>
        <taxon>Mycobacteriales</taxon>
        <taxon>Mycobacteriaceae</taxon>
        <taxon>Mycolicibacterium</taxon>
    </lineage>
</organism>